<organism evidence="1 2">
    <name type="scientific">Paenibacillus rhizoplanae</name>
    <dbReference type="NCBI Taxonomy" id="1917181"/>
    <lineage>
        <taxon>Bacteria</taxon>
        <taxon>Bacillati</taxon>
        <taxon>Bacillota</taxon>
        <taxon>Bacilli</taxon>
        <taxon>Bacillales</taxon>
        <taxon>Paenibacillaceae</taxon>
        <taxon>Paenibacillus</taxon>
    </lineage>
</organism>
<evidence type="ECO:0008006" key="3">
    <source>
        <dbReference type="Google" id="ProtNLM"/>
    </source>
</evidence>
<gene>
    <name evidence="1" type="ORF">ACFSX3_28760</name>
</gene>
<accession>A0ABW5FG44</accession>
<sequence>MKFKWRNLIFFCLLLLLVGCKDREAITQKEIDQFINSKNLEHVSIQKLDNNEYYIFSSPYVYIYRSSSDYVKSTGLIKEGIVIGGLEKDSIGLIINNLQVLRDAKTYVVLIDGKTREYQYGGEKYLIIKDNRIWNPTAQLKITFLSIENKKIFETDY</sequence>
<comment type="caution">
    <text evidence="1">The sequence shown here is derived from an EMBL/GenBank/DDBJ whole genome shotgun (WGS) entry which is preliminary data.</text>
</comment>
<name>A0ABW5FG44_9BACL</name>
<evidence type="ECO:0000313" key="2">
    <source>
        <dbReference type="Proteomes" id="UP001597448"/>
    </source>
</evidence>
<proteinExistence type="predicted"/>
<reference evidence="2" key="1">
    <citation type="journal article" date="2019" name="Int. J. Syst. Evol. Microbiol.">
        <title>The Global Catalogue of Microorganisms (GCM) 10K type strain sequencing project: providing services to taxonomists for standard genome sequencing and annotation.</title>
        <authorList>
            <consortium name="The Broad Institute Genomics Platform"/>
            <consortium name="The Broad Institute Genome Sequencing Center for Infectious Disease"/>
            <person name="Wu L."/>
            <person name="Ma J."/>
        </authorList>
    </citation>
    <scope>NUCLEOTIDE SEQUENCE [LARGE SCALE GENOMIC DNA]</scope>
    <source>
        <strain evidence="2">CCM 8725</strain>
    </source>
</reference>
<keyword evidence="2" id="KW-1185">Reference proteome</keyword>
<dbReference type="RefSeq" id="WP_209990352.1">
    <property type="nucleotide sequence ID" value="NZ_JBHUKY010000078.1"/>
</dbReference>
<dbReference type="Proteomes" id="UP001597448">
    <property type="component" value="Unassembled WGS sequence"/>
</dbReference>
<dbReference type="EMBL" id="JBHUKY010000078">
    <property type="protein sequence ID" value="MFD2413866.1"/>
    <property type="molecule type" value="Genomic_DNA"/>
</dbReference>
<dbReference type="PROSITE" id="PS51257">
    <property type="entry name" value="PROKAR_LIPOPROTEIN"/>
    <property type="match status" value="1"/>
</dbReference>
<protein>
    <recommendedName>
        <fullName evidence="3">Lipoprotein</fullName>
    </recommendedName>
</protein>
<evidence type="ECO:0000313" key="1">
    <source>
        <dbReference type="EMBL" id="MFD2413866.1"/>
    </source>
</evidence>